<evidence type="ECO:0000256" key="1">
    <source>
        <dbReference type="SAM" id="Phobius"/>
    </source>
</evidence>
<feature type="transmembrane region" description="Helical" evidence="1">
    <location>
        <begin position="206"/>
        <end position="223"/>
    </location>
</feature>
<dbReference type="EMBL" id="MF782455">
    <property type="protein sequence ID" value="ATZ80773.1"/>
    <property type="molecule type" value="Genomic_DNA"/>
</dbReference>
<accession>A0A2H4UV20</accession>
<organism evidence="2">
    <name type="scientific">Bodo saltans virus</name>
    <dbReference type="NCBI Taxonomy" id="2024608"/>
    <lineage>
        <taxon>Viruses</taxon>
        <taxon>Varidnaviria</taxon>
        <taxon>Bamfordvirae</taxon>
        <taxon>Nucleocytoviricota</taxon>
        <taxon>Megaviricetes</taxon>
        <taxon>Imitervirales</taxon>
        <taxon>Mimiviridae</taxon>
        <taxon>Klosneuvirinae</taxon>
        <taxon>Theiavirus</taxon>
        <taxon>Theiavirus salishense</taxon>
    </lineage>
</organism>
<feature type="transmembrane region" description="Helical" evidence="1">
    <location>
        <begin position="52"/>
        <end position="72"/>
    </location>
</feature>
<evidence type="ECO:0008006" key="4">
    <source>
        <dbReference type="Google" id="ProtNLM"/>
    </source>
</evidence>
<gene>
    <name evidence="2" type="ORF">BMW23_0727</name>
</gene>
<feature type="transmembrane region" description="Helical" evidence="1">
    <location>
        <begin position="177"/>
        <end position="194"/>
    </location>
</feature>
<evidence type="ECO:0000313" key="3">
    <source>
        <dbReference type="Proteomes" id="UP000240325"/>
    </source>
</evidence>
<dbReference type="Proteomes" id="UP000240325">
    <property type="component" value="Segment"/>
</dbReference>
<keyword evidence="1" id="KW-0472">Membrane</keyword>
<reference evidence="2" key="1">
    <citation type="journal article" date="2017" name="Elife">
        <title>The kinetoplastid-infecting Bodo saltans virus (BsV), a window into the most abundant giant viruses in the sea.</title>
        <authorList>
            <person name="Deeg C.M."/>
            <person name="Chow C.-E.T."/>
            <person name="Suttle C.A."/>
        </authorList>
    </citation>
    <scope>NUCLEOTIDE SEQUENCE</scope>
    <source>
        <strain evidence="2">NG1</strain>
    </source>
</reference>
<keyword evidence="3" id="KW-1185">Reference proteome</keyword>
<protein>
    <recommendedName>
        <fullName evidence="4">Transmembrane protein</fullName>
    </recommendedName>
</protein>
<keyword evidence="1" id="KW-1133">Transmembrane helix</keyword>
<keyword evidence="1" id="KW-0812">Transmembrane</keyword>
<proteinExistence type="predicted"/>
<sequence length="228" mass="26147">MEEIEITTEEKKLDETNAYLKKLGETNAYLKKLEENILKNQHNKDGKDDKCLFLYPILLLLVVLAVFIIPILDLVYGYKYKSNLMCYSIDYNTLDTINVNDAHVGNIMVNGSNSSNTTSNSSDTTNNAVIGNIIVHSGSNLITWLIVSGYIGVFSVCVNIFFIMLCGDDTFVKLFRFIYNVFSVIWGWYGYYVFCINCYDSNNLSIFILMWFNLLGYIVYFFGNNIKK</sequence>
<evidence type="ECO:0000313" key="2">
    <source>
        <dbReference type="EMBL" id="ATZ80773.1"/>
    </source>
</evidence>
<feature type="transmembrane region" description="Helical" evidence="1">
    <location>
        <begin position="141"/>
        <end position="165"/>
    </location>
</feature>
<name>A0A2H4UV20_9VIRU</name>